<dbReference type="Proteomes" id="UP000197032">
    <property type="component" value="Unassembled WGS sequence"/>
</dbReference>
<gene>
    <name evidence="1" type="ORF">KKC1_14380</name>
</gene>
<sequence length="37" mass="4553">MMVVVEKNLHLKETFDNDYQFPSYLHIFYPVLFFLIT</sequence>
<evidence type="ECO:0000313" key="1">
    <source>
        <dbReference type="EMBL" id="GAW92282.1"/>
    </source>
</evidence>
<organism evidence="1 2">
    <name type="scientific">Calderihabitans maritimus</name>
    <dbReference type="NCBI Taxonomy" id="1246530"/>
    <lineage>
        <taxon>Bacteria</taxon>
        <taxon>Bacillati</taxon>
        <taxon>Bacillota</taxon>
        <taxon>Clostridia</taxon>
        <taxon>Neomoorellales</taxon>
        <taxon>Calderihabitantaceae</taxon>
        <taxon>Calderihabitans</taxon>
    </lineage>
</organism>
<reference evidence="2" key="1">
    <citation type="journal article" date="2017" name="Appl. Environ. Microbiol.">
        <title>Genomic analysis of Calderihabitans maritimus KKC1, a thermophilic hydrogenogenic carboxydotrophic bacterium isolated from marine sediment.</title>
        <authorList>
            <person name="Omae K."/>
            <person name="Yoneda Y."/>
            <person name="Fukuyama Y."/>
            <person name="Yoshida T."/>
            <person name="Sako Y."/>
        </authorList>
    </citation>
    <scope>NUCLEOTIDE SEQUENCE [LARGE SCALE GENOMIC DNA]</scope>
    <source>
        <strain evidence="2">KKC1</strain>
    </source>
</reference>
<evidence type="ECO:0000313" key="2">
    <source>
        <dbReference type="Proteomes" id="UP000197032"/>
    </source>
</evidence>
<proteinExistence type="predicted"/>
<dbReference type="AlphaFoldDB" id="A0A1Z5HRY1"/>
<comment type="caution">
    <text evidence="1">The sequence shown here is derived from an EMBL/GenBank/DDBJ whole genome shotgun (WGS) entry which is preliminary data.</text>
</comment>
<keyword evidence="2" id="KW-1185">Reference proteome</keyword>
<protein>
    <submittedName>
        <fullName evidence="1">Uncharacterized protein</fullName>
    </submittedName>
</protein>
<dbReference type="EMBL" id="BDGJ01000065">
    <property type="protein sequence ID" value="GAW92282.1"/>
    <property type="molecule type" value="Genomic_DNA"/>
</dbReference>
<name>A0A1Z5HRY1_9FIRM</name>
<accession>A0A1Z5HRY1</accession>